<proteinExistence type="predicted"/>
<keyword evidence="3" id="KW-1185">Reference proteome</keyword>
<accession>A0A545SND3</accession>
<name>A0A545SND3_9RHOB</name>
<protein>
    <submittedName>
        <fullName evidence="2">Uncharacterized protein</fullName>
    </submittedName>
</protein>
<keyword evidence="1" id="KW-0472">Membrane</keyword>
<evidence type="ECO:0000256" key="1">
    <source>
        <dbReference type="SAM" id="Phobius"/>
    </source>
</evidence>
<organism evidence="2 3">
    <name type="scientific">Aliiroseovarius halocynthiae</name>
    <dbReference type="NCBI Taxonomy" id="985055"/>
    <lineage>
        <taxon>Bacteria</taxon>
        <taxon>Pseudomonadati</taxon>
        <taxon>Pseudomonadota</taxon>
        <taxon>Alphaproteobacteria</taxon>
        <taxon>Rhodobacterales</taxon>
        <taxon>Paracoccaceae</taxon>
        <taxon>Aliiroseovarius</taxon>
    </lineage>
</organism>
<reference evidence="2 3" key="1">
    <citation type="submission" date="2019-06" db="EMBL/GenBank/DDBJ databases">
        <title>A novel species of marine bacteria.</title>
        <authorList>
            <person name="Wang Y."/>
        </authorList>
    </citation>
    <scope>NUCLEOTIDE SEQUENCE [LARGE SCALE GENOMIC DNA]</scope>
    <source>
        <strain evidence="2 3">MA1-10</strain>
    </source>
</reference>
<dbReference type="AlphaFoldDB" id="A0A545SND3"/>
<dbReference type="RefSeq" id="WP_142854494.1">
    <property type="nucleotide sequence ID" value="NZ_FXWW01000011.1"/>
</dbReference>
<dbReference type="SUPFAM" id="SSF103481">
    <property type="entry name" value="Multidrug resistance efflux transporter EmrE"/>
    <property type="match status" value="1"/>
</dbReference>
<dbReference type="EMBL" id="VICH01000010">
    <property type="protein sequence ID" value="TQV66464.1"/>
    <property type="molecule type" value="Genomic_DNA"/>
</dbReference>
<evidence type="ECO:0000313" key="3">
    <source>
        <dbReference type="Proteomes" id="UP000315816"/>
    </source>
</evidence>
<sequence>MVLGQSLFIQAMKRGEASLVMPAFYFVLVFAALYDFALFGVWPSDDHLQRSFSQPCEAMTP</sequence>
<keyword evidence="1" id="KW-0812">Transmembrane</keyword>
<feature type="transmembrane region" description="Helical" evidence="1">
    <location>
        <begin position="20"/>
        <end position="42"/>
    </location>
</feature>
<gene>
    <name evidence="2" type="ORF">FIL88_14010</name>
</gene>
<dbReference type="Proteomes" id="UP000315816">
    <property type="component" value="Unassembled WGS sequence"/>
</dbReference>
<keyword evidence="1" id="KW-1133">Transmembrane helix</keyword>
<evidence type="ECO:0000313" key="2">
    <source>
        <dbReference type="EMBL" id="TQV66464.1"/>
    </source>
</evidence>
<dbReference type="OrthoDB" id="9812899at2"/>
<comment type="caution">
    <text evidence="2">The sequence shown here is derived from an EMBL/GenBank/DDBJ whole genome shotgun (WGS) entry which is preliminary data.</text>
</comment>
<dbReference type="InterPro" id="IPR037185">
    <property type="entry name" value="EmrE-like"/>
</dbReference>